<gene>
    <name evidence="2" type="ORF">RM555_18855</name>
</gene>
<feature type="non-terminal residue" evidence="2">
    <location>
        <position position="1"/>
    </location>
</feature>
<keyword evidence="3" id="KW-1185">Reference proteome</keyword>
<organism evidence="2 3">
    <name type="scientific">Micromonospora reichwaldensis</name>
    <dbReference type="NCBI Taxonomy" id="3075516"/>
    <lineage>
        <taxon>Bacteria</taxon>
        <taxon>Bacillati</taxon>
        <taxon>Actinomycetota</taxon>
        <taxon>Actinomycetes</taxon>
        <taxon>Micromonosporales</taxon>
        <taxon>Micromonosporaceae</taxon>
        <taxon>Micromonospora</taxon>
    </lineage>
</organism>
<comment type="caution">
    <text evidence="2">The sequence shown here is derived from an EMBL/GenBank/DDBJ whole genome shotgun (WGS) entry which is preliminary data.</text>
</comment>
<feature type="region of interest" description="Disordered" evidence="1">
    <location>
        <begin position="31"/>
        <end position="61"/>
    </location>
</feature>
<dbReference type="Proteomes" id="UP001180973">
    <property type="component" value="Unassembled WGS sequence"/>
</dbReference>
<name>A0ABU2WYU7_9ACTN</name>
<sequence>MLPFASTEPSSWSTFFGYVERIMLASVRKVSVPKPSRNQPPGVVKAESGGRSGRDRPAWEG</sequence>
<proteinExistence type="predicted"/>
<protein>
    <submittedName>
        <fullName evidence="2">Uncharacterized protein</fullName>
    </submittedName>
</protein>
<reference evidence="2" key="1">
    <citation type="submission" date="2023-09" db="EMBL/GenBank/DDBJ databases">
        <title>30 novel species of actinomycetes from the DSMZ collection.</title>
        <authorList>
            <person name="Nouioui I."/>
        </authorList>
    </citation>
    <scope>NUCLEOTIDE SEQUENCE</scope>
    <source>
        <strain evidence="2">DSM 115977</strain>
    </source>
</reference>
<dbReference type="RefSeq" id="WP_311413094.1">
    <property type="nucleotide sequence ID" value="NZ_JAVRFL010000022.1"/>
</dbReference>
<evidence type="ECO:0000313" key="3">
    <source>
        <dbReference type="Proteomes" id="UP001180973"/>
    </source>
</evidence>
<dbReference type="EMBL" id="JAVRFL010000022">
    <property type="protein sequence ID" value="MDT0531051.1"/>
    <property type="molecule type" value="Genomic_DNA"/>
</dbReference>
<accession>A0ABU2WYU7</accession>
<evidence type="ECO:0000256" key="1">
    <source>
        <dbReference type="SAM" id="MobiDB-lite"/>
    </source>
</evidence>
<evidence type="ECO:0000313" key="2">
    <source>
        <dbReference type="EMBL" id="MDT0531051.1"/>
    </source>
</evidence>
<feature type="compositionally biased region" description="Basic and acidic residues" evidence="1">
    <location>
        <begin position="52"/>
        <end position="61"/>
    </location>
</feature>